<accession>A0A0C9SL16</accession>
<dbReference type="Proteomes" id="UP000053263">
    <property type="component" value="Unassembled WGS sequence"/>
</dbReference>
<dbReference type="EMBL" id="KN832570">
    <property type="protein sequence ID" value="KII84701.1"/>
    <property type="molecule type" value="Genomic_DNA"/>
</dbReference>
<protein>
    <submittedName>
        <fullName evidence="1">Unplaced genomic scaffold PLICRscaffold_17, whole genome shotgun sequence</fullName>
    </submittedName>
</protein>
<evidence type="ECO:0000313" key="2">
    <source>
        <dbReference type="Proteomes" id="UP000053263"/>
    </source>
</evidence>
<name>A0A0C9SL16_PLICR</name>
<gene>
    <name evidence="1" type="ORF">PLICRDRAFT_179503</name>
</gene>
<organism evidence="1 2">
    <name type="scientific">Plicaturopsis crispa FD-325 SS-3</name>
    <dbReference type="NCBI Taxonomy" id="944288"/>
    <lineage>
        <taxon>Eukaryota</taxon>
        <taxon>Fungi</taxon>
        <taxon>Dikarya</taxon>
        <taxon>Basidiomycota</taxon>
        <taxon>Agaricomycotina</taxon>
        <taxon>Agaricomycetes</taxon>
        <taxon>Agaricomycetidae</taxon>
        <taxon>Amylocorticiales</taxon>
        <taxon>Amylocorticiaceae</taxon>
        <taxon>Plicatura</taxon>
        <taxon>Plicaturopsis crispa</taxon>
    </lineage>
</organism>
<dbReference type="AlphaFoldDB" id="A0A0C9SL16"/>
<evidence type="ECO:0000313" key="1">
    <source>
        <dbReference type="EMBL" id="KII84701.1"/>
    </source>
</evidence>
<proteinExistence type="predicted"/>
<reference evidence="1 2" key="1">
    <citation type="submission" date="2014-06" db="EMBL/GenBank/DDBJ databases">
        <title>Evolutionary Origins and Diversification of the Mycorrhizal Mutualists.</title>
        <authorList>
            <consortium name="DOE Joint Genome Institute"/>
            <consortium name="Mycorrhizal Genomics Consortium"/>
            <person name="Kohler A."/>
            <person name="Kuo A."/>
            <person name="Nagy L.G."/>
            <person name="Floudas D."/>
            <person name="Copeland A."/>
            <person name="Barry K.W."/>
            <person name="Cichocki N."/>
            <person name="Veneault-Fourrey C."/>
            <person name="LaButti K."/>
            <person name="Lindquist E.A."/>
            <person name="Lipzen A."/>
            <person name="Lundell T."/>
            <person name="Morin E."/>
            <person name="Murat C."/>
            <person name="Riley R."/>
            <person name="Ohm R."/>
            <person name="Sun H."/>
            <person name="Tunlid A."/>
            <person name="Henrissat B."/>
            <person name="Grigoriev I.V."/>
            <person name="Hibbett D.S."/>
            <person name="Martin F."/>
        </authorList>
    </citation>
    <scope>NUCLEOTIDE SEQUENCE [LARGE SCALE GENOMIC DNA]</scope>
    <source>
        <strain evidence="1 2">FD-325 SS-3</strain>
    </source>
</reference>
<sequence length="129" mass="14688">MPLDQSHRAAPLWLTPGRKQFKKIEGSAFEDVGNCAPSWVEAVEPLVKELADGVKEWEKSHPRDYLLAGSLTNLKQALSRLKYNPYTRRDLINDYAYMCRCAHDVHALLKYLIKYEQLTLTGTEVAPAI</sequence>
<keyword evidence="2" id="KW-1185">Reference proteome</keyword>
<dbReference type="HOGENOM" id="CLU_1949725_0_0_1"/>